<dbReference type="Proteomes" id="UP000638918">
    <property type="component" value="Unassembled WGS sequence"/>
</dbReference>
<reference evidence="1 2" key="1">
    <citation type="submission" date="2020-08" db="EMBL/GenBank/DDBJ databases">
        <title>A Genomic Blueprint of the Chicken Gut Microbiome.</title>
        <authorList>
            <person name="Gilroy R."/>
            <person name="Ravi A."/>
            <person name="Getino M."/>
            <person name="Pursley I."/>
            <person name="Horton D.L."/>
            <person name="Alikhan N.-F."/>
            <person name="Baker D."/>
            <person name="Gharbi K."/>
            <person name="Hall N."/>
            <person name="Watson M."/>
            <person name="Adriaenssens E.M."/>
            <person name="Foster-Nyarko E."/>
            <person name="Jarju S."/>
            <person name="Secka A."/>
            <person name="Antonio M."/>
            <person name="Oren A."/>
            <person name="Chaudhuri R."/>
            <person name="La Ragione R.M."/>
            <person name="Hildebrand F."/>
            <person name="Pallen M.J."/>
        </authorList>
    </citation>
    <scope>NUCLEOTIDE SEQUENCE [LARGE SCALE GENOMIC DNA]</scope>
    <source>
        <strain evidence="1 2">Sa3CVA3</strain>
    </source>
</reference>
<gene>
    <name evidence="1" type="ORF">H9656_04420</name>
</gene>
<dbReference type="EMBL" id="JACSQU010000001">
    <property type="protein sequence ID" value="MBD7940625.1"/>
    <property type="molecule type" value="Genomic_DNA"/>
</dbReference>
<dbReference type="RefSeq" id="WP_191743024.1">
    <property type="nucleotide sequence ID" value="NZ_JACSQU010000001.1"/>
</dbReference>
<organism evidence="1 2">
    <name type="scientific">Brevundimonas guildfordensis</name>
    <dbReference type="NCBI Taxonomy" id="2762241"/>
    <lineage>
        <taxon>Bacteria</taxon>
        <taxon>Pseudomonadati</taxon>
        <taxon>Pseudomonadota</taxon>
        <taxon>Alphaproteobacteria</taxon>
        <taxon>Caulobacterales</taxon>
        <taxon>Caulobacteraceae</taxon>
        <taxon>Brevundimonas</taxon>
    </lineage>
</organism>
<evidence type="ECO:0008006" key="3">
    <source>
        <dbReference type="Google" id="ProtNLM"/>
    </source>
</evidence>
<name>A0ABR8QYL5_9CAUL</name>
<comment type="caution">
    <text evidence="1">The sequence shown here is derived from an EMBL/GenBank/DDBJ whole genome shotgun (WGS) entry which is preliminary data.</text>
</comment>
<keyword evidence="2" id="KW-1185">Reference proteome</keyword>
<sequence length="273" mass="31513">MIDAMAILSAANNFAAFVQCYGPALFVRDYGPLLGSALTGFTLLLAYIQFRRSNRNHHAAELKAIEAKQVEIYQRLELQSLSVFRFEAEYRSIIPFYKSNLCPPEPHPRGTDRSQAELTARKYYESTCNLFEIAVRLRKKYNSDIRLGEQNSNKYIITRDYIEDDVFGSWIAWFFDTACEWGFRAVWHDLRDNYAPQLRCDVFDPLIRELIAAWDAEHAAAPRANLTIPEVELAPIRHRFYQAVGKNFGCESALCWVNDIRAEPFPQPPRAFV</sequence>
<evidence type="ECO:0000313" key="2">
    <source>
        <dbReference type="Proteomes" id="UP000638918"/>
    </source>
</evidence>
<accession>A0ABR8QYL5</accession>
<proteinExistence type="predicted"/>
<evidence type="ECO:0000313" key="1">
    <source>
        <dbReference type="EMBL" id="MBD7940625.1"/>
    </source>
</evidence>
<protein>
    <recommendedName>
        <fullName evidence="3">DUF4760 domain-containing protein</fullName>
    </recommendedName>
</protein>